<organism evidence="2 3">
    <name type="scientific">Tateyamaria omphalii</name>
    <dbReference type="NCBI Taxonomy" id="299262"/>
    <lineage>
        <taxon>Bacteria</taxon>
        <taxon>Pseudomonadati</taxon>
        <taxon>Pseudomonadota</taxon>
        <taxon>Alphaproteobacteria</taxon>
        <taxon>Rhodobacterales</taxon>
        <taxon>Roseobacteraceae</taxon>
        <taxon>Tateyamaria</taxon>
    </lineage>
</organism>
<dbReference type="InterPro" id="IPR036374">
    <property type="entry name" value="OxRdtase_Mopterin-bd_sf"/>
</dbReference>
<dbReference type="STRING" id="299262.BWR18_11350"/>
<dbReference type="KEGG" id="tom:BWR18_11350"/>
<keyword evidence="3" id="KW-1185">Reference proteome</keyword>
<proteinExistence type="predicted"/>
<dbReference type="Pfam" id="PF00174">
    <property type="entry name" value="Oxidored_molyb"/>
    <property type="match status" value="1"/>
</dbReference>
<name>A0A1P8N0Q6_9RHOB</name>
<accession>A0A1P8N0Q6</accession>
<reference evidence="2 3" key="1">
    <citation type="submission" date="2017-01" db="EMBL/GenBank/DDBJ databases">
        <title>Complete genome of Tateyamaria omphalii DOK1-4 isolated from seawater in Dokdo.</title>
        <authorList>
            <person name="Kim J.H."/>
            <person name="Chi W.-J."/>
        </authorList>
    </citation>
    <scope>NUCLEOTIDE SEQUENCE [LARGE SCALE GENOMIC DNA]</scope>
    <source>
        <strain evidence="2 3">DOK1-4</strain>
    </source>
</reference>
<protein>
    <recommendedName>
        <fullName evidence="1">Oxidoreductase molybdopterin-binding domain-containing protein</fullName>
    </recommendedName>
</protein>
<dbReference type="EMBL" id="CP019312">
    <property type="protein sequence ID" value="APX13838.1"/>
    <property type="molecule type" value="Genomic_DNA"/>
</dbReference>
<dbReference type="InterPro" id="IPR000572">
    <property type="entry name" value="OxRdtase_Mopterin-bd_dom"/>
</dbReference>
<dbReference type="Proteomes" id="UP000186336">
    <property type="component" value="Chromosome"/>
</dbReference>
<evidence type="ECO:0000313" key="3">
    <source>
        <dbReference type="Proteomes" id="UP000186336"/>
    </source>
</evidence>
<sequence length="138" mass="15767">MAQEALRLHVTDGNGDTVTLDYDQLDALPQSEFTTSTIWTDGTVQFSGVPLKALLDAVEVEGAVVEMIALNDYLVTLPYDELEEDVPLVATRMNGEYMSVRDKGPFWVVYPYDRHWRYRTETTYAQSIWQLTRLNVVD</sequence>
<evidence type="ECO:0000313" key="2">
    <source>
        <dbReference type="EMBL" id="APX13838.1"/>
    </source>
</evidence>
<feature type="domain" description="Oxidoreductase molybdopterin-binding" evidence="1">
    <location>
        <begin position="7"/>
        <end position="111"/>
    </location>
</feature>
<dbReference type="SUPFAM" id="SSF56524">
    <property type="entry name" value="Oxidoreductase molybdopterin-binding domain"/>
    <property type="match status" value="1"/>
</dbReference>
<dbReference type="Gene3D" id="3.90.420.10">
    <property type="entry name" value="Oxidoreductase, molybdopterin-binding domain"/>
    <property type="match status" value="1"/>
</dbReference>
<dbReference type="AlphaFoldDB" id="A0A1P8N0Q6"/>
<gene>
    <name evidence="2" type="ORF">BWR18_11350</name>
</gene>
<evidence type="ECO:0000259" key="1">
    <source>
        <dbReference type="Pfam" id="PF00174"/>
    </source>
</evidence>